<evidence type="ECO:0000256" key="1">
    <source>
        <dbReference type="SAM" id="MobiDB-lite"/>
    </source>
</evidence>
<gene>
    <name evidence="3" type="ORF">D8771_26765</name>
</gene>
<accession>A0A8H1QMI1</accession>
<sequence>MAMGALYGVIVAPTLVRWVYAVCVWALGRRGAPRAVRGRWRLLPRVEAAMAEFGLPFACREALRRRLWKAQVLATVTAVLIGCPALFLFDRTALDAHSADGEAGGFGALTTVVAAVLLFMLTAVGGAARVYGPRLGLPVTRMVCNALITAHRVRRGEASPARLDGAVGGVAAVLVHRAQKYHLRQERSATVEHAERVRDALRGDAQRVRSGEPDAVEALAGKLATVLDGLCAGTPQNLLPESALPSPSPRAARRESRKRAGFLAVLGVVLASALAWLLSALGVPGEAVAPLTVVTLVLPLKLGAPSEPLLRARDLLDLARDGGEPPVAEGQPSAADREPPAAAGEPPVAEGEPRPAPARRE</sequence>
<feature type="transmembrane region" description="Helical" evidence="2">
    <location>
        <begin position="70"/>
        <end position="89"/>
    </location>
</feature>
<reference evidence="3 4" key="1">
    <citation type="submission" date="2018-10" db="EMBL/GenBank/DDBJ databases">
        <title>Isolation of pseudouridimycin from Streptomyces albus DSM 40763.</title>
        <authorList>
            <person name="Rosenqvist P."/>
            <person name="Metsae-Ketelae M."/>
            <person name="Virta P."/>
        </authorList>
    </citation>
    <scope>NUCLEOTIDE SEQUENCE [LARGE SCALE GENOMIC DNA]</scope>
    <source>
        <strain evidence="3 4">DSM 40763</strain>
    </source>
</reference>
<feature type="compositionally biased region" description="Low complexity" evidence="1">
    <location>
        <begin position="340"/>
        <end position="350"/>
    </location>
</feature>
<proteinExistence type="predicted"/>
<feature type="transmembrane region" description="Helical" evidence="2">
    <location>
        <begin position="6"/>
        <end position="27"/>
    </location>
</feature>
<dbReference type="EMBL" id="RCIY01000090">
    <property type="protein sequence ID" value="TGG77679.1"/>
    <property type="molecule type" value="Genomic_DNA"/>
</dbReference>
<protein>
    <submittedName>
        <fullName evidence="3">Uncharacterized protein</fullName>
    </submittedName>
</protein>
<keyword evidence="2" id="KW-0812">Transmembrane</keyword>
<organism evidence="3 4">
    <name type="scientific">Streptomyces albus</name>
    <dbReference type="NCBI Taxonomy" id="1888"/>
    <lineage>
        <taxon>Bacteria</taxon>
        <taxon>Bacillati</taxon>
        <taxon>Actinomycetota</taxon>
        <taxon>Actinomycetes</taxon>
        <taxon>Kitasatosporales</taxon>
        <taxon>Streptomycetaceae</taxon>
        <taxon>Streptomyces</taxon>
    </lineage>
</organism>
<feature type="region of interest" description="Disordered" evidence="1">
    <location>
        <begin position="320"/>
        <end position="361"/>
    </location>
</feature>
<dbReference type="Proteomes" id="UP000298111">
    <property type="component" value="Unassembled WGS sequence"/>
</dbReference>
<name>A0A8H1QMI1_9ACTN</name>
<dbReference type="AlphaFoldDB" id="A0A8H1QMI1"/>
<comment type="caution">
    <text evidence="3">The sequence shown here is derived from an EMBL/GenBank/DDBJ whole genome shotgun (WGS) entry which is preliminary data.</text>
</comment>
<keyword evidence="2" id="KW-1133">Transmembrane helix</keyword>
<evidence type="ECO:0000256" key="2">
    <source>
        <dbReference type="SAM" id="Phobius"/>
    </source>
</evidence>
<feature type="transmembrane region" description="Helical" evidence="2">
    <location>
        <begin position="260"/>
        <end position="281"/>
    </location>
</feature>
<feature type="transmembrane region" description="Helical" evidence="2">
    <location>
        <begin position="109"/>
        <end position="132"/>
    </location>
</feature>
<evidence type="ECO:0000313" key="4">
    <source>
        <dbReference type="Proteomes" id="UP000298111"/>
    </source>
</evidence>
<keyword evidence="2" id="KW-0472">Membrane</keyword>
<evidence type="ECO:0000313" key="3">
    <source>
        <dbReference type="EMBL" id="TGG77679.1"/>
    </source>
</evidence>